<dbReference type="Proteomes" id="UP001054821">
    <property type="component" value="Chromosome 6"/>
</dbReference>
<evidence type="ECO:0000313" key="3">
    <source>
        <dbReference type="Proteomes" id="UP001054821"/>
    </source>
</evidence>
<proteinExistence type="predicted"/>
<accession>A0AAD4VGW0</accession>
<gene>
    <name evidence="2" type="ORF">L3X38_033903</name>
</gene>
<sequence length="137" mass="15657">MKFACQTNEICCQTNEDENETEKNEDENEICCQTNEFLLAPCLNIQGQKRHLLCRFTNGPGREGDEDEDLADKGFVEEEVGDDEEGEGAEDEVAGFNGNEHEVRERVQGYEERAAEVGSDRLVRCRFARPFRSRCRT</sequence>
<feature type="compositionally biased region" description="Acidic residues" evidence="1">
    <location>
        <begin position="78"/>
        <end position="93"/>
    </location>
</feature>
<comment type="caution">
    <text evidence="2">The sequence shown here is derived from an EMBL/GenBank/DDBJ whole genome shotgun (WGS) entry which is preliminary data.</text>
</comment>
<name>A0AAD4VGW0_PRUDU</name>
<dbReference type="AlphaFoldDB" id="A0AAD4VGW0"/>
<evidence type="ECO:0000256" key="1">
    <source>
        <dbReference type="SAM" id="MobiDB-lite"/>
    </source>
</evidence>
<reference evidence="2 3" key="1">
    <citation type="journal article" date="2022" name="G3 (Bethesda)">
        <title>Whole-genome sequence and methylome profiling of the almond [Prunus dulcis (Mill.) D.A. Webb] cultivar 'Nonpareil'.</title>
        <authorList>
            <person name="D'Amico-Willman K.M."/>
            <person name="Ouma W.Z."/>
            <person name="Meulia T."/>
            <person name="Sideli G.M."/>
            <person name="Gradziel T.M."/>
            <person name="Fresnedo-Ramirez J."/>
        </authorList>
    </citation>
    <scope>NUCLEOTIDE SEQUENCE [LARGE SCALE GENOMIC DNA]</scope>
    <source>
        <strain evidence="2">Clone GOH B32 T37-40</strain>
    </source>
</reference>
<organism evidence="2 3">
    <name type="scientific">Prunus dulcis</name>
    <name type="common">Almond</name>
    <name type="synonym">Amygdalus dulcis</name>
    <dbReference type="NCBI Taxonomy" id="3755"/>
    <lineage>
        <taxon>Eukaryota</taxon>
        <taxon>Viridiplantae</taxon>
        <taxon>Streptophyta</taxon>
        <taxon>Embryophyta</taxon>
        <taxon>Tracheophyta</taxon>
        <taxon>Spermatophyta</taxon>
        <taxon>Magnoliopsida</taxon>
        <taxon>eudicotyledons</taxon>
        <taxon>Gunneridae</taxon>
        <taxon>Pentapetalae</taxon>
        <taxon>rosids</taxon>
        <taxon>fabids</taxon>
        <taxon>Rosales</taxon>
        <taxon>Rosaceae</taxon>
        <taxon>Amygdaloideae</taxon>
        <taxon>Amygdaleae</taxon>
        <taxon>Prunus</taxon>
    </lineage>
</organism>
<protein>
    <submittedName>
        <fullName evidence="2">Uncharacterized protein</fullName>
    </submittedName>
</protein>
<evidence type="ECO:0000313" key="2">
    <source>
        <dbReference type="EMBL" id="KAI5324830.1"/>
    </source>
</evidence>
<dbReference type="EMBL" id="JAJFAZ020000006">
    <property type="protein sequence ID" value="KAI5324830.1"/>
    <property type="molecule type" value="Genomic_DNA"/>
</dbReference>
<feature type="region of interest" description="Disordered" evidence="1">
    <location>
        <begin position="78"/>
        <end position="100"/>
    </location>
</feature>
<keyword evidence="3" id="KW-1185">Reference proteome</keyword>